<sequence>MGEMEQLRKEAESLKDEITAARKAVQDLTLQDHVAGTAVVGHVQLKIRKTLRGHLAKIYALHWGTDSK</sequence>
<dbReference type="AlphaFoldDB" id="A0A673I9C3"/>
<dbReference type="Ensembl" id="ENSSRHT00000038429.1">
    <property type="protein sequence ID" value="ENSSRHP00000037352.1"/>
    <property type="gene ID" value="ENSSRHG00000019099.1"/>
</dbReference>
<keyword evidence="1" id="KW-0175">Coiled coil</keyword>
<reference evidence="2" key="1">
    <citation type="submission" date="2025-08" db="UniProtKB">
        <authorList>
            <consortium name="Ensembl"/>
        </authorList>
    </citation>
    <scope>IDENTIFICATION</scope>
</reference>
<evidence type="ECO:0000256" key="1">
    <source>
        <dbReference type="SAM" id="Coils"/>
    </source>
</evidence>
<proteinExistence type="predicted"/>
<keyword evidence="3" id="KW-1185">Reference proteome</keyword>
<dbReference type="Gene3D" id="2.130.10.10">
    <property type="entry name" value="YVTN repeat-like/Quinoprotein amine dehydrogenase"/>
    <property type="match status" value="1"/>
</dbReference>
<accession>A0A673I9C3</accession>
<dbReference type="PANTHER" id="PTHR19850">
    <property type="entry name" value="GUANINE NUCLEOTIDE-BINDING PROTEIN BETA G PROTEIN BETA"/>
    <property type="match status" value="1"/>
</dbReference>
<name>A0A673I9C3_9TELE</name>
<feature type="coiled-coil region" evidence="1">
    <location>
        <begin position="1"/>
        <end position="31"/>
    </location>
</feature>
<evidence type="ECO:0000313" key="3">
    <source>
        <dbReference type="Proteomes" id="UP000472270"/>
    </source>
</evidence>
<organism evidence="2 3">
    <name type="scientific">Sinocyclocheilus rhinocerous</name>
    <dbReference type="NCBI Taxonomy" id="307959"/>
    <lineage>
        <taxon>Eukaryota</taxon>
        <taxon>Metazoa</taxon>
        <taxon>Chordata</taxon>
        <taxon>Craniata</taxon>
        <taxon>Vertebrata</taxon>
        <taxon>Euteleostomi</taxon>
        <taxon>Actinopterygii</taxon>
        <taxon>Neopterygii</taxon>
        <taxon>Teleostei</taxon>
        <taxon>Ostariophysi</taxon>
        <taxon>Cypriniformes</taxon>
        <taxon>Cyprinidae</taxon>
        <taxon>Cyprininae</taxon>
        <taxon>Sinocyclocheilus</taxon>
    </lineage>
</organism>
<dbReference type="InterPro" id="IPR016346">
    <property type="entry name" value="G-protein_beta_1-5"/>
</dbReference>
<dbReference type="Proteomes" id="UP000472270">
    <property type="component" value="Unassembled WGS sequence"/>
</dbReference>
<protein>
    <submittedName>
        <fullName evidence="2">Uncharacterized protein</fullName>
    </submittedName>
</protein>
<dbReference type="InterPro" id="IPR015943">
    <property type="entry name" value="WD40/YVTN_repeat-like_dom_sf"/>
</dbReference>
<dbReference type="GO" id="GO:0007165">
    <property type="term" value="P:signal transduction"/>
    <property type="evidence" value="ECO:0007669"/>
    <property type="project" value="InterPro"/>
</dbReference>
<reference evidence="2" key="2">
    <citation type="submission" date="2025-09" db="UniProtKB">
        <authorList>
            <consortium name="Ensembl"/>
        </authorList>
    </citation>
    <scope>IDENTIFICATION</scope>
</reference>
<evidence type="ECO:0000313" key="2">
    <source>
        <dbReference type="Ensembl" id="ENSSRHP00000037352.1"/>
    </source>
</evidence>